<accession>A0ACB9DBR3</accession>
<protein>
    <submittedName>
        <fullName evidence="1">Uncharacterized protein</fullName>
    </submittedName>
</protein>
<dbReference type="EMBL" id="CM042036">
    <property type="protein sequence ID" value="KAI3744022.1"/>
    <property type="molecule type" value="Genomic_DNA"/>
</dbReference>
<proteinExistence type="predicted"/>
<reference evidence="2" key="1">
    <citation type="journal article" date="2022" name="Mol. Ecol. Resour.">
        <title>The genomes of chicory, endive, great burdock and yacon provide insights into Asteraceae palaeo-polyploidization history and plant inulin production.</title>
        <authorList>
            <person name="Fan W."/>
            <person name="Wang S."/>
            <person name="Wang H."/>
            <person name="Wang A."/>
            <person name="Jiang F."/>
            <person name="Liu H."/>
            <person name="Zhao H."/>
            <person name="Xu D."/>
            <person name="Zhang Y."/>
        </authorList>
    </citation>
    <scope>NUCLEOTIDE SEQUENCE [LARGE SCALE GENOMIC DNA]</scope>
    <source>
        <strain evidence="2">cv. Yunnan</strain>
    </source>
</reference>
<evidence type="ECO:0000313" key="2">
    <source>
        <dbReference type="Proteomes" id="UP001056120"/>
    </source>
</evidence>
<evidence type="ECO:0000313" key="1">
    <source>
        <dbReference type="EMBL" id="KAI3744022.1"/>
    </source>
</evidence>
<dbReference type="Proteomes" id="UP001056120">
    <property type="component" value="Linkage Group LG19"/>
</dbReference>
<sequence>MECGSMTLKSFSVLLLFLTLASHSITPSNSKSIVTSLDILANFLSNSKPGIGEKEEAQFFYYFVESERNPDEDPLIFYLTGGPGCSAVITFFYQIAFLLSIS</sequence>
<organism evidence="1 2">
    <name type="scientific">Smallanthus sonchifolius</name>
    <dbReference type="NCBI Taxonomy" id="185202"/>
    <lineage>
        <taxon>Eukaryota</taxon>
        <taxon>Viridiplantae</taxon>
        <taxon>Streptophyta</taxon>
        <taxon>Embryophyta</taxon>
        <taxon>Tracheophyta</taxon>
        <taxon>Spermatophyta</taxon>
        <taxon>Magnoliopsida</taxon>
        <taxon>eudicotyledons</taxon>
        <taxon>Gunneridae</taxon>
        <taxon>Pentapetalae</taxon>
        <taxon>asterids</taxon>
        <taxon>campanulids</taxon>
        <taxon>Asterales</taxon>
        <taxon>Asteraceae</taxon>
        <taxon>Asteroideae</taxon>
        <taxon>Heliantheae alliance</taxon>
        <taxon>Millerieae</taxon>
        <taxon>Smallanthus</taxon>
    </lineage>
</organism>
<name>A0ACB9DBR3_9ASTR</name>
<keyword evidence="2" id="KW-1185">Reference proteome</keyword>
<gene>
    <name evidence="1" type="ORF">L1987_57094</name>
</gene>
<comment type="caution">
    <text evidence="1">The sequence shown here is derived from an EMBL/GenBank/DDBJ whole genome shotgun (WGS) entry which is preliminary data.</text>
</comment>
<reference evidence="1 2" key="2">
    <citation type="journal article" date="2022" name="Mol. Ecol. Resour.">
        <title>The genomes of chicory, endive, great burdock and yacon provide insights into Asteraceae paleo-polyploidization history and plant inulin production.</title>
        <authorList>
            <person name="Fan W."/>
            <person name="Wang S."/>
            <person name="Wang H."/>
            <person name="Wang A."/>
            <person name="Jiang F."/>
            <person name="Liu H."/>
            <person name="Zhao H."/>
            <person name="Xu D."/>
            <person name="Zhang Y."/>
        </authorList>
    </citation>
    <scope>NUCLEOTIDE SEQUENCE [LARGE SCALE GENOMIC DNA]</scope>
    <source>
        <strain evidence="2">cv. Yunnan</strain>
        <tissue evidence="1">Leaves</tissue>
    </source>
</reference>